<accession>A0A8S9ZUV8</accession>
<dbReference type="OrthoDB" id="27923at2759"/>
<evidence type="ECO:0000259" key="12">
    <source>
        <dbReference type="PROSITE" id="PS50892"/>
    </source>
</evidence>
<comment type="similarity">
    <text evidence="2">Belongs to the synaptobrevin family.</text>
</comment>
<dbReference type="Proteomes" id="UP000605970">
    <property type="component" value="Unassembled WGS sequence"/>
</dbReference>
<proteinExistence type="inferred from homology"/>
<feature type="domain" description="V-SNARE coiled-coil homology" evidence="12">
    <location>
        <begin position="283"/>
        <end position="343"/>
    </location>
</feature>
<dbReference type="GO" id="GO:0005484">
    <property type="term" value="F:SNAP receptor activity"/>
    <property type="evidence" value="ECO:0007669"/>
    <property type="project" value="TreeGrafter"/>
</dbReference>
<dbReference type="SUPFAM" id="SSF64356">
    <property type="entry name" value="SNARE-like"/>
    <property type="match status" value="1"/>
</dbReference>
<keyword evidence="3" id="KW-0488">Methylation</keyword>
<evidence type="ECO:0000256" key="4">
    <source>
        <dbReference type="ARBA" id="ARBA00023136"/>
    </source>
</evidence>
<dbReference type="EMBL" id="JABEBT010000025">
    <property type="protein sequence ID" value="KAF7636913.1"/>
    <property type="molecule type" value="Genomic_DNA"/>
</dbReference>
<keyword evidence="10" id="KW-0175">Coiled coil</keyword>
<dbReference type="InterPro" id="IPR011012">
    <property type="entry name" value="Longin-like_dom_sf"/>
</dbReference>
<protein>
    <submittedName>
        <fullName evidence="13">Uncharacterized protein</fullName>
    </submittedName>
</protein>
<evidence type="ECO:0000256" key="6">
    <source>
        <dbReference type="ARBA" id="ARBA00023288"/>
    </source>
</evidence>
<dbReference type="AlphaFoldDB" id="A0A8S9ZUV8"/>
<reference evidence="13" key="1">
    <citation type="journal article" date="2020" name="Ecol. Evol.">
        <title>Genome structure and content of the rice root-knot nematode (Meloidogyne graminicola).</title>
        <authorList>
            <person name="Phan N.T."/>
            <person name="Danchin E.G.J."/>
            <person name="Klopp C."/>
            <person name="Perfus-Barbeoch L."/>
            <person name="Kozlowski D.K."/>
            <person name="Koutsovoulos G.D."/>
            <person name="Lopez-Roques C."/>
            <person name="Bouchez O."/>
            <person name="Zahm M."/>
            <person name="Besnard G."/>
            <person name="Bellafiore S."/>
        </authorList>
    </citation>
    <scope>NUCLEOTIDE SEQUENCE</scope>
    <source>
        <strain evidence="13">VN-18</strain>
    </source>
</reference>
<dbReference type="PROSITE" id="PS50892">
    <property type="entry name" value="V_SNARE"/>
    <property type="match status" value="1"/>
</dbReference>
<evidence type="ECO:0000256" key="9">
    <source>
        <dbReference type="ARBA" id="ARBA00025701"/>
    </source>
</evidence>
<comment type="caution">
    <text evidence="13">The sequence shown here is derived from an EMBL/GenBank/DDBJ whole genome shotgun (WGS) entry which is preliminary data.</text>
</comment>
<dbReference type="InterPro" id="IPR010908">
    <property type="entry name" value="Longin_dom"/>
</dbReference>
<evidence type="ECO:0000313" key="14">
    <source>
        <dbReference type="Proteomes" id="UP000605970"/>
    </source>
</evidence>
<keyword evidence="4" id="KW-0472">Membrane</keyword>
<evidence type="ECO:0000256" key="1">
    <source>
        <dbReference type="ARBA" id="ARBA00004444"/>
    </source>
</evidence>
<organism evidence="13 14">
    <name type="scientific">Meloidogyne graminicola</name>
    <dbReference type="NCBI Taxonomy" id="189291"/>
    <lineage>
        <taxon>Eukaryota</taxon>
        <taxon>Metazoa</taxon>
        <taxon>Ecdysozoa</taxon>
        <taxon>Nematoda</taxon>
        <taxon>Chromadorea</taxon>
        <taxon>Rhabditida</taxon>
        <taxon>Tylenchina</taxon>
        <taxon>Tylenchomorpha</taxon>
        <taxon>Tylenchoidea</taxon>
        <taxon>Meloidogynidae</taxon>
        <taxon>Meloidogyninae</taxon>
        <taxon>Meloidogyne</taxon>
    </lineage>
</organism>
<dbReference type="GO" id="GO:0006888">
    <property type="term" value="P:endoplasmic reticulum to Golgi vesicle-mediated transport"/>
    <property type="evidence" value="ECO:0007669"/>
    <property type="project" value="TreeGrafter"/>
</dbReference>
<evidence type="ECO:0000256" key="10">
    <source>
        <dbReference type="PROSITE-ProRule" id="PRU00290"/>
    </source>
</evidence>
<dbReference type="Gene3D" id="3.30.450.50">
    <property type="entry name" value="Longin domain"/>
    <property type="match status" value="1"/>
</dbReference>
<dbReference type="PANTHER" id="PTHR45806:SF1">
    <property type="entry name" value="SYNAPTOBREVIN HOMOLOG YKT6"/>
    <property type="match status" value="1"/>
</dbReference>
<dbReference type="GO" id="GO:0000139">
    <property type="term" value="C:Golgi membrane"/>
    <property type="evidence" value="ECO:0007669"/>
    <property type="project" value="UniProtKB-SubCell"/>
</dbReference>
<keyword evidence="6" id="KW-0449">Lipoprotein</keyword>
<dbReference type="CDD" id="cd15867">
    <property type="entry name" value="R-SNARE_YKT6"/>
    <property type="match status" value="1"/>
</dbReference>
<keyword evidence="7" id="KW-0636">Prenylation</keyword>
<dbReference type="PROSITE" id="PS50859">
    <property type="entry name" value="LONGIN"/>
    <property type="match status" value="1"/>
</dbReference>
<dbReference type="Gene3D" id="1.20.5.110">
    <property type="match status" value="1"/>
</dbReference>
<dbReference type="InterPro" id="IPR045848">
    <property type="entry name" value="R-SNARE_YKT6"/>
</dbReference>
<evidence type="ECO:0000256" key="2">
    <source>
        <dbReference type="ARBA" id="ARBA00008025"/>
    </source>
</evidence>
<name>A0A8S9ZUV8_9BILA</name>
<dbReference type="SMART" id="SM01270">
    <property type="entry name" value="Longin"/>
    <property type="match status" value="1"/>
</dbReference>
<dbReference type="PANTHER" id="PTHR45806">
    <property type="entry name" value="SYNAPTOBREVIN HOMOLOG YKT6"/>
    <property type="match status" value="1"/>
</dbReference>
<evidence type="ECO:0000256" key="3">
    <source>
        <dbReference type="ARBA" id="ARBA00022481"/>
    </source>
</evidence>
<keyword evidence="5" id="KW-0564">Palmitate</keyword>
<keyword evidence="14" id="KW-1185">Reference proteome</keyword>
<evidence type="ECO:0000259" key="11">
    <source>
        <dbReference type="PROSITE" id="PS50859"/>
    </source>
</evidence>
<evidence type="ECO:0000256" key="8">
    <source>
        <dbReference type="ARBA" id="ARBA00025256"/>
    </source>
</evidence>
<dbReference type="Pfam" id="PF13774">
    <property type="entry name" value="Longin"/>
    <property type="match status" value="1"/>
</dbReference>
<evidence type="ECO:0000256" key="7">
    <source>
        <dbReference type="ARBA" id="ARBA00023289"/>
    </source>
</evidence>
<dbReference type="CDD" id="cd14824">
    <property type="entry name" value="Longin"/>
    <property type="match status" value="1"/>
</dbReference>
<comment type="subcellular location">
    <subcellularLocation>
        <location evidence="9">Cytoplasmic vesicle membrane</location>
        <topology evidence="9">Lipid-anchor</topology>
        <orientation evidence="9">Cytoplasmic side</orientation>
    </subcellularLocation>
    <subcellularLocation>
        <location evidence="1">Golgi apparatus membrane</location>
        <topology evidence="1">Lipid-anchor</topology>
        <orientation evidence="1">Cytoplasmic side</orientation>
    </subcellularLocation>
</comment>
<gene>
    <name evidence="13" type="ORF">Mgra_00003653</name>
</gene>
<comment type="function">
    <text evidence="8">Vesicular soluble NSF attachment protein receptor (v-SNARE) mediating vesicle docking and fusion to a specific acceptor cellular compartment. Functions in endoplasmic reticulum to Golgi transport; as part of a SNARE complex composed of GOSR1, GOSR2 and STX5. Functions in early/recycling endosome to TGN transport; as part of a SNARE complex composed of BET1L, GOSR1 and STX5. Has a S-palmitoyl transferase activity.</text>
</comment>
<sequence>MFLLTSNVLNNYHHLAVSSFRGIARIPHWEYHIRFDPKEGRKRPSQDVLDRLKRLNNGMWIRARPGRFHAVYQKDELNQIVASQWETCTKAECKMFDKMVTPFWLRQRHYVNDDFQPFHARYGVNSPRVDCKRRLVRERPKKMKLLSIMILYKNPSIGQSKLLKGEYELGSFSFFTKKNAQEFMQFTAKLISDRSATPSRSTVKEGEYFVHCFVRHDNLVGVCLTDEEYQSRVAFGLLNKVLSDFAERIPQNSWVTIQNERDCNYDQLSMFLTKWQNPREADALTRVQDEVEETKVVLHNTMQSVLERGEKLDDLIKASENLSDQSKMFYTQARKMNRCCNYV</sequence>
<evidence type="ECO:0000313" key="13">
    <source>
        <dbReference type="EMBL" id="KAF7636913.1"/>
    </source>
</evidence>
<evidence type="ECO:0000256" key="5">
    <source>
        <dbReference type="ARBA" id="ARBA00023139"/>
    </source>
</evidence>
<dbReference type="InterPro" id="IPR042855">
    <property type="entry name" value="V_SNARE_CC"/>
</dbReference>
<feature type="domain" description="Longin" evidence="11">
    <location>
        <begin position="150"/>
        <end position="272"/>
    </location>
</feature>
<dbReference type="GO" id="GO:0030659">
    <property type="term" value="C:cytoplasmic vesicle membrane"/>
    <property type="evidence" value="ECO:0007669"/>
    <property type="project" value="UniProtKB-SubCell"/>
</dbReference>
<dbReference type="Pfam" id="PF00957">
    <property type="entry name" value="Synaptobrevin"/>
    <property type="match status" value="1"/>
</dbReference>
<dbReference type="SUPFAM" id="SSF58038">
    <property type="entry name" value="SNARE fusion complex"/>
    <property type="match status" value="1"/>
</dbReference>